<proteinExistence type="predicted"/>
<gene>
    <name evidence="1" type="ORF">BJP36_40140</name>
</gene>
<dbReference type="EMBL" id="CP017708">
    <property type="protein sequence ID" value="WAN68588.1"/>
    <property type="molecule type" value="Genomic_DNA"/>
</dbReference>
<dbReference type="AlphaFoldDB" id="A0A9Q9SS05"/>
<evidence type="ECO:0000313" key="1">
    <source>
        <dbReference type="EMBL" id="WAN68588.1"/>
    </source>
</evidence>
<reference evidence="1" key="1">
    <citation type="journal article" date="2017" name="Proc. Natl. Acad. Sci. U.S.A.">
        <title>Comparative genomics uncovers the prolific and distinctive metabolic potential of the cyanobacterial genus Moorea.</title>
        <authorList>
            <person name="Leao T."/>
            <person name="Castelao G."/>
            <person name="Korobeynikov A."/>
            <person name="Monroe E.A."/>
            <person name="Podell S."/>
            <person name="Glukhov E."/>
            <person name="Allen E.E."/>
            <person name="Gerwick W.H."/>
            <person name="Gerwick L."/>
        </authorList>
    </citation>
    <scope>NUCLEOTIDE SEQUENCE</scope>
    <source>
        <strain evidence="1">JHB</strain>
    </source>
</reference>
<protein>
    <submittedName>
        <fullName evidence="1">Uncharacterized protein</fullName>
    </submittedName>
</protein>
<organism evidence="1">
    <name type="scientific">Moorena producens (strain JHB)</name>
    <dbReference type="NCBI Taxonomy" id="1454205"/>
    <lineage>
        <taxon>Bacteria</taxon>
        <taxon>Bacillati</taxon>
        <taxon>Cyanobacteriota</taxon>
        <taxon>Cyanophyceae</taxon>
        <taxon>Coleofasciculales</taxon>
        <taxon>Coleofasciculaceae</taxon>
        <taxon>Moorena</taxon>
    </lineage>
</organism>
<sequence length="48" mass="5260">MRYTGFFPSCLLPLALPSWEGLGVGSSCLLPLASCLLPKTQKFLPHRI</sequence>
<accession>A0A9Q9SS05</accession>
<name>A0A9Q9SS05_MOOP1</name>
<dbReference type="Proteomes" id="UP000176944">
    <property type="component" value="Chromosome"/>
</dbReference>
<reference evidence="1" key="2">
    <citation type="submission" date="2022-10" db="EMBL/GenBank/DDBJ databases">
        <authorList>
            <person name="Ngo T.-E."/>
        </authorList>
    </citation>
    <scope>NUCLEOTIDE SEQUENCE</scope>
    <source>
        <strain evidence="1">JHB</strain>
    </source>
</reference>